<sequence length="486" mass="54219">MKSSKVLIVLMIAAVVISMLAGCSSKSNDSQNNAANNSANKNTSPDAANATNTTSSNQAADNTAAEPEEAPAWTTEKFTLRYADGGDNKLEEEMLKAFMQKYPNITVEYDKTITFPPEPSLTAAAAAGTMPDVFTMKDVPLAITNDWLLDLAPYWDKDEESKTVYKNIADMAVFDGKRYAMGTFQYAEGVFVNKTLFQKNNVPLPSYNWTFDEMIDLAKKFSKPDEFYYGIGGPWGDLGFQEWLPMNNDNSFGWDTYDGDKFHFTSQEWIDAYNLKLELRRLKVDDVMTGAQKKKLWGDEGAWTFQKGHSAMAIDYSWNMGWIPSEMKKAGAGDVDFYPMPSGKAGQRIQTILDFIGVSSTTEHPEAAYELAKWMTWGKEGALKRADIEKAAGQPVTKYPTADQPEVWAKLEANLTLPGEKEVMKLMSNAVPMPIVPGWNDFAAWDTENKFTEKLNSGEYKVADKAKEFEDKANEFVAKAKAAMLK</sequence>
<dbReference type="InterPro" id="IPR050490">
    <property type="entry name" value="Bact_solute-bd_prot1"/>
</dbReference>
<feature type="signal peptide" evidence="6">
    <location>
        <begin position="1"/>
        <end position="21"/>
    </location>
</feature>
<keyword evidence="7" id="KW-0762">Sugar transport</keyword>
<name>A0A3D9SA26_9BACL</name>
<comment type="similarity">
    <text evidence="2">Belongs to the bacterial solute-binding protein 1 family.</text>
</comment>
<feature type="chain" id="PRO_5039318020" evidence="6">
    <location>
        <begin position="22"/>
        <end position="486"/>
    </location>
</feature>
<dbReference type="AlphaFoldDB" id="A0A3D9SA26"/>
<evidence type="ECO:0000313" key="8">
    <source>
        <dbReference type="Proteomes" id="UP000256304"/>
    </source>
</evidence>
<dbReference type="PANTHER" id="PTHR43649:SF31">
    <property type="entry name" value="SN-GLYCEROL-3-PHOSPHATE-BINDING PERIPLASMIC PROTEIN UGPB"/>
    <property type="match status" value="1"/>
</dbReference>
<feature type="compositionally biased region" description="Polar residues" evidence="5">
    <location>
        <begin position="45"/>
        <end position="61"/>
    </location>
</feature>
<dbReference type="EMBL" id="QTTN01000012">
    <property type="protein sequence ID" value="REE85337.1"/>
    <property type="molecule type" value="Genomic_DNA"/>
</dbReference>
<gene>
    <name evidence="7" type="ORF">A8990_11266</name>
</gene>
<dbReference type="PROSITE" id="PS51257">
    <property type="entry name" value="PROKAR_LIPOPROTEIN"/>
    <property type="match status" value="1"/>
</dbReference>
<organism evidence="7 8">
    <name type="scientific">Paenibacillus taihuensis</name>
    <dbReference type="NCBI Taxonomy" id="1156355"/>
    <lineage>
        <taxon>Bacteria</taxon>
        <taxon>Bacillati</taxon>
        <taxon>Bacillota</taxon>
        <taxon>Bacilli</taxon>
        <taxon>Bacillales</taxon>
        <taxon>Paenibacillaceae</taxon>
        <taxon>Paenibacillus</taxon>
    </lineage>
</organism>
<reference evidence="7 8" key="1">
    <citation type="submission" date="2018-08" db="EMBL/GenBank/DDBJ databases">
        <title>Genomic Encyclopedia of Type Strains, Phase III (KMG-III): the genomes of soil and plant-associated and newly described type strains.</title>
        <authorList>
            <person name="Whitman W."/>
        </authorList>
    </citation>
    <scope>NUCLEOTIDE SEQUENCE [LARGE SCALE GENOMIC DNA]</scope>
    <source>
        <strain evidence="7 8">CGMCC 1.10966</strain>
    </source>
</reference>
<comment type="caution">
    <text evidence="7">The sequence shown here is derived from an EMBL/GenBank/DDBJ whole genome shotgun (WGS) entry which is preliminary data.</text>
</comment>
<evidence type="ECO:0000256" key="1">
    <source>
        <dbReference type="ARBA" id="ARBA00004196"/>
    </source>
</evidence>
<proteinExistence type="inferred from homology"/>
<accession>A0A3D9SA26</accession>
<dbReference type="PANTHER" id="PTHR43649">
    <property type="entry name" value="ARABINOSE-BINDING PROTEIN-RELATED"/>
    <property type="match status" value="1"/>
</dbReference>
<dbReference type="Gene3D" id="3.40.190.10">
    <property type="entry name" value="Periplasmic binding protein-like II"/>
    <property type="match status" value="1"/>
</dbReference>
<dbReference type="Proteomes" id="UP000256304">
    <property type="component" value="Unassembled WGS sequence"/>
</dbReference>
<evidence type="ECO:0000256" key="3">
    <source>
        <dbReference type="ARBA" id="ARBA00022448"/>
    </source>
</evidence>
<dbReference type="OrthoDB" id="383889at2"/>
<dbReference type="Pfam" id="PF01547">
    <property type="entry name" value="SBP_bac_1"/>
    <property type="match status" value="1"/>
</dbReference>
<comment type="subcellular location">
    <subcellularLocation>
        <location evidence="1">Cell envelope</location>
    </subcellularLocation>
</comment>
<protein>
    <submittedName>
        <fullName evidence="7">Multiple sugar transport system substrate-binding protein</fullName>
    </submittedName>
</protein>
<keyword evidence="8" id="KW-1185">Reference proteome</keyword>
<dbReference type="RefSeq" id="WP_116189322.1">
    <property type="nucleotide sequence ID" value="NZ_QTTN01000012.1"/>
</dbReference>
<evidence type="ECO:0000256" key="2">
    <source>
        <dbReference type="ARBA" id="ARBA00008520"/>
    </source>
</evidence>
<dbReference type="GO" id="GO:0030313">
    <property type="term" value="C:cell envelope"/>
    <property type="evidence" value="ECO:0007669"/>
    <property type="project" value="UniProtKB-SubCell"/>
</dbReference>
<feature type="region of interest" description="Disordered" evidence="5">
    <location>
        <begin position="26"/>
        <end position="71"/>
    </location>
</feature>
<feature type="compositionally biased region" description="Low complexity" evidence="5">
    <location>
        <begin position="26"/>
        <end position="44"/>
    </location>
</feature>
<dbReference type="SUPFAM" id="SSF53850">
    <property type="entry name" value="Periplasmic binding protein-like II"/>
    <property type="match status" value="1"/>
</dbReference>
<keyword evidence="3" id="KW-0813">Transport</keyword>
<dbReference type="InterPro" id="IPR006059">
    <property type="entry name" value="SBP"/>
</dbReference>
<evidence type="ECO:0000256" key="5">
    <source>
        <dbReference type="SAM" id="MobiDB-lite"/>
    </source>
</evidence>
<evidence type="ECO:0000313" key="7">
    <source>
        <dbReference type="EMBL" id="REE85337.1"/>
    </source>
</evidence>
<evidence type="ECO:0000256" key="6">
    <source>
        <dbReference type="SAM" id="SignalP"/>
    </source>
</evidence>
<evidence type="ECO:0000256" key="4">
    <source>
        <dbReference type="ARBA" id="ARBA00022729"/>
    </source>
</evidence>
<keyword evidence="4 6" id="KW-0732">Signal</keyword>